<evidence type="ECO:0000256" key="1">
    <source>
        <dbReference type="SAM" id="MobiDB-lite"/>
    </source>
</evidence>
<feature type="compositionally biased region" description="Acidic residues" evidence="1">
    <location>
        <begin position="827"/>
        <end position="841"/>
    </location>
</feature>
<feature type="compositionally biased region" description="Basic and acidic residues" evidence="1">
    <location>
        <begin position="644"/>
        <end position="653"/>
    </location>
</feature>
<proteinExistence type="predicted"/>
<dbReference type="EMBL" id="JAACNO010001471">
    <property type="protein sequence ID" value="KAF4140340.1"/>
    <property type="molecule type" value="Genomic_DNA"/>
</dbReference>
<feature type="compositionally biased region" description="Basic and acidic residues" evidence="1">
    <location>
        <begin position="901"/>
        <end position="910"/>
    </location>
</feature>
<sequence length="942" mass="104187">MSRRGNSTSHSQVTPYQQIELDDGWREWENTKQELVLVKRQVAEKDALILQLKTASRRLEETLHKKEKDLQAAFAILRSPQDAKTTKTRKQELVDRLVSECIQRATTSEALAEERRRELDRLKYSSKFLRFQELEIEIEECHTEIERLRAKLATSPSSATAIVGKLKVSAVPKGTGGLTSTLSKKPKLDPLGMPEDTSQEIRQNATVLTDLSANRMSFTQTATGQVRVVPLNKYQRREGFVTKTRRRALEAEYYKQVRLAQLEVECELEENLHIRAAREARRLEAIQQQELKKELVHDSARSRDSTSKIEERNDESAKVSGSGTDEDVRRNNLDDSGQGDVDPGKSELHQITSREAGYSEEKSVNSTDKMSRVSGEEVGNQAEGFRKAYDHDTQKTYEDDEFDDNDDGTNDNAKETGSVGEYNVWNLDPSPQNKNNNVELDQRTDSNGEDITNPGIWNADPNPAAATEADIPSEVVVNKEVWNLDPREGRSDEPIDDVSVHSDDEVRAHDDSVHFDEFSKEKDAGGEYNAWNVDPNPQSDHQSDRKNTEMSQQIGTNDEAVVWNQDPYAGGSDSFEDDAFSDEEDHVQDDPLEHAESISNEDRNTSNVWNLDPNSSAVTDAKLVDAATSHEVEVQSPANAVQEGESKVTEHSTDVNVWNLNPMPSSDPARAATKENNSDDTINEPVWNLNPEPVAEIISNPDDPGAHRDASEEPLGGNSGSSTNEIAKANLNPSYPVSTAEKEVGEHFWNLESTSASSGVGNKDDNKELVQFARTPLEDDAGVSEFSIGAGNAQVEPNLDAATTDADTSNDVWNLEPTAPAAASMINDDETNSPDGEEAIEDTVWNLDPHTGDASEPIHIADEVAHLESAQGDDDAPSPQMQEDPTPTHQEAPEITSNHPDPLETTEHTSEASYESSPRGSEDDGTPEYTPPSTARDSDEED</sequence>
<reference evidence="2" key="1">
    <citation type="submission" date="2020-03" db="EMBL/GenBank/DDBJ databases">
        <title>Hybrid Assembly of Korean Phytophthora infestans isolates.</title>
        <authorList>
            <person name="Prokchorchik M."/>
            <person name="Lee Y."/>
            <person name="Seo J."/>
            <person name="Cho J.-H."/>
            <person name="Park Y.-E."/>
            <person name="Jang D.-C."/>
            <person name="Im J.-S."/>
            <person name="Choi J.-G."/>
            <person name="Park H.-J."/>
            <person name="Lee G.-B."/>
            <person name="Lee Y.-G."/>
            <person name="Hong S.-Y."/>
            <person name="Cho K."/>
            <person name="Sohn K.H."/>
        </authorList>
    </citation>
    <scope>NUCLEOTIDE SEQUENCE</scope>
    <source>
        <strain evidence="2">KR_2_A2</strain>
    </source>
</reference>
<dbReference type="AlphaFoldDB" id="A0A8S9UHU7"/>
<feature type="compositionally biased region" description="Acidic residues" evidence="1">
    <location>
        <begin position="398"/>
        <end position="409"/>
    </location>
</feature>
<dbReference type="Proteomes" id="UP000704712">
    <property type="component" value="Unassembled WGS sequence"/>
</dbReference>
<gene>
    <name evidence="2" type="ORF">GN958_ATG10504</name>
</gene>
<feature type="compositionally biased region" description="Basic and acidic residues" evidence="1">
    <location>
        <begin position="485"/>
        <end position="525"/>
    </location>
</feature>
<evidence type="ECO:0000313" key="2">
    <source>
        <dbReference type="EMBL" id="KAF4140340.1"/>
    </source>
</evidence>
<feature type="region of interest" description="Disordered" evidence="1">
    <location>
        <begin position="822"/>
        <end position="942"/>
    </location>
</feature>
<evidence type="ECO:0000313" key="3">
    <source>
        <dbReference type="Proteomes" id="UP000704712"/>
    </source>
</evidence>
<comment type="caution">
    <text evidence="2">The sequence shown here is derived from an EMBL/GenBank/DDBJ whole genome shotgun (WGS) entry which is preliminary data.</text>
</comment>
<feature type="compositionally biased region" description="Polar residues" evidence="1">
    <location>
        <begin position="720"/>
        <end position="737"/>
    </location>
</feature>
<feature type="compositionally biased region" description="Acidic residues" evidence="1">
    <location>
        <begin position="574"/>
        <end position="587"/>
    </location>
</feature>
<feature type="region of interest" description="Disordered" evidence="1">
    <location>
        <begin position="292"/>
        <end position="613"/>
    </location>
</feature>
<feature type="compositionally biased region" description="Basic and acidic residues" evidence="1">
    <location>
        <begin position="292"/>
        <end position="317"/>
    </location>
</feature>
<feature type="compositionally biased region" description="Basic and acidic residues" evidence="1">
    <location>
        <begin position="384"/>
        <end position="397"/>
    </location>
</feature>
<name>A0A8S9UHU7_PHYIN</name>
<protein>
    <submittedName>
        <fullName evidence="2">Uncharacterized protein</fullName>
    </submittedName>
</protein>
<feature type="compositionally biased region" description="Polar residues" evidence="1">
    <location>
        <begin position="429"/>
        <end position="439"/>
    </location>
</feature>
<feature type="region of interest" description="Disordered" evidence="1">
    <location>
        <begin position="627"/>
        <end position="739"/>
    </location>
</feature>
<feature type="compositionally biased region" description="Polar residues" evidence="1">
    <location>
        <begin position="879"/>
        <end position="899"/>
    </location>
</feature>
<feature type="compositionally biased region" description="Polar residues" evidence="1">
    <location>
        <begin position="654"/>
        <end position="664"/>
    </location>
</feature>
<accession>A0A8S9UHU7</accession>
<feature type="compositionally biased region" description="Basic and acidic residues" evidence="1">
    <location>
        <begin position="357"/>
        <end position="375"/>
    </location>
</feature>
<feature type="compositionally biased region" description="Basic and acidic residues" evidence="1">
    <location>
        <begin position="588"/>
        <end position="604"/>
    </location>
</feature>
<organism evidence="2 3">
    <name type="scientific">Phytophthora infestans</name>
    <name type="common">Potato late blight agent</name>
    <name type="synonym">Botrytis infestans</name>
    <dbReference type="NCBI Taxonomy" id="4787"/>
    <lineage>
        <taxon>Eukaryota</taxon>
        <taxon>Sar</taxon>
        <taxon>Stramenopiles</taxon>
        <taxon>Oomycota</taxon>
        <taxon>Peronosporomycetes</taxon>
        <taxon>Peronosporales</taxon>
        <taxon>Peronosporaceae</taxon>
        <taxon>Phytophthora</taxon>
    </lineage>
</organism>